<proteinExistence type="predicted"/>
<keyword evidence="3" id="KW-1185">Reference proteome</keyword>
<gene>
    <name evidence="2" type="ORF">ACFSJH_01860</name>
</gene>
<dbReference type="Gene3D" id="3.30.160.250">
    <property type="match status" value="1"/>
</dbReference>
<sequence length="141" mass="15458">MSSLYLYPAVFEPNEHNGFTITFPNLPGCVTEGDDIADGLRMAQEALALHLYGMERDGDPIPKASSPNSKLIPVDAAEGTFVNIISAKTAPIRDELQNRAVKKTLTIPQWLNDEAEEAGLNFSQTLQFALKEKLGITEKQP</sequence>
<reference evidence="3" key="1">
    <citation type="journal article" date="2019" name="Int. J. Syst. Evol. Microbiol.">
        <title>The Global Catalogue of Microorganisms (GCM) 10K type strain sequencing project: providing services to taxonomists for standard genome sequencing and annotation.</title>
        <authorList>
            <consortium name="The Broad Institute Genomics Platform"/>
            <consortium name="The Broad Institute Genome Sequencing Center for Infectious Disease"/>
            <person name="Wu L."/>
            <person name="Ma J."/>
        </authorList>
    </citation>
    <scope>NUCLEOTIDE SEQUENCE [LARGE SCALE GENOMIC DNA]</scope>
    <source>
        <strain evidence="3">GH52</strain>
    </source>
</reference>
<feature type="domain" description="HicB-like antitoxin of toxin-antitoxin system" evidence="1">
    <location>
        <begin position="7"/>
        <end position="113"/>
    </location>
</feature>
<organism evidence="2 3">
    <name type="scientific">Paenibacillus yanchengensis</name>
    <dbReference type="NCBI Taxonomy" id="2035833"/>
    <lineage>
        <taxon>Bacteria</taxon>
        <taxon>Bacillati</taxon>
        <taxon>Bacillota</taxon>
        <taxon>Bacilli</taxon>
        <taxon>Bacillales</taxon>
        <taxon>Paenibacillaceae</taxon>
        <taxon>Paenibacillus</taxon>
    </lineage>
</organism>
<dbReference type="PANTHER" id="PTHR34504">
    <property type="entry name" value="ANTITOXIN HICB"/>
    <property type="match status" value="1"/>
</dbReference>
<evidence type="ECO:0000259" key="1">
    <source>
        <dbReference type="Pfam" id="PF15919"/>
    </source>
</evidence>
<dbReference type="EMBL" id="JBHUHO010000005">
    <property type="protein sequence ID" value="MFD2114501.1"/>
    <property type="molecule type" value="Genomic_DNA"/>
</dbReference>
<dbReference type="InterPro" id="IPR035069">
    <property type="entry name" value="TTHA1013/TTHA0281-like"/>
</dbReference>
<dbReference type="Proteomes" id="UP001597362">
    <property type="component" value="Unassembled WGS sequence"/>
</dbReference>
<protein>
    <submittedName>
        <fullName evidence="2">Type II toxin-antitoxin system HicB family antitoxin</fullName>
    </submittedName>
</protein>
<dbReference type="RefSeq" id="WP_377769491.1">
    <property type="nucleotide sequence ID" value="NZ_JBHUHO010000005.1"/>
</dbReference>
<comment type="caution">
    <text evidence="2">The sequence shown here is derived from an EMBL/GenBank/DDBJ whole genome shotgun (WGS) entry which is preliminary data.</text>
</comment>
<dbReference type="SUPFAM" id="SSF143100">
    <property type="entry name" value="TTHA1013/TTHA0281-like"/>
    <property type="match status" value="1"/>
</dbReference>
<evidence type="ECO:0000313" key="3">
    <source>
        <dbReference type="Proteomes" id="UP001597362"/>
    </source>
</evidence>
<name>A0ABW4YFM9_9BACL</name>
<dbReference type="PANTHER" id="PTHR34504:SF2">
    <property type="entry name" value="UPF0150 PROTEIN SSL0259"/>
    <property type="match status" value="1"/>
</dbReference>
<dbReference type="InterPro" id="IPR031807">
    <property type="entry name" value="HicB-like"/>
</dbReference>
<dbReference type="InterPro" id="IPR051404">
    <property type="entry name" value="TA_system_antitoxin"/>
</dbReference>
<accession>A0ABW4YFM9</accession>
<evidence type="ECO:0000313" key="2">
    <source>
        <dbReference type="EMBL" id="MFD2114501.1"/>
    </source>
</evidence>
<dbReference type="Pfam" id="PF15919">
    <property type="entry name" value="HicB_lk_antitox"/>
    <property type="match status" value="1"/>
</dbReference>